<dbReference type="AlphaFoldDB" id="B3ETQ9"/>
<feature type="compositionally biased region" description="Basic and acidic residues" evidence="1">
    <location>
        <begin position="303"/>
        <end position="316"/>
    </location>
</feature>
<reference evidence="3 4" key="1">
    <citation type="journal article" date="2010" name="J. Bacteriol.">
        <title>The genome of the amoeba symbiont 'Candidatus Amoebophilus asiaticus' reveals common mechanisms for host cell interaction among amoeba-associated bacteria.</title>
        <authorList>
            <person name="Schmitz-Esser S."/>
            <person name="Tischler P."/>
            <person name="Arnold R."/>
            <person name="Montanaro J."/>
            <person name="Wagner M."/>
            <person name="Rattei T."/>
            <person name="Horn M."/>
        </authorList>
    </citation>
    <scope>NUCLEOTIDE SEQUENCE [LARGE SCALE GENOMIC DNA]</scope>
    <source>
        <strain evidence="3 4">5a2</strain>
    </source>
</reference>
<dbReference type="EMBL" id="CP001102">
    <property type="protein sequence ID" value="ACE06611.1"/>
    <property type="molecule type" value="Genomic_DNA"/>
</dbReference>
<keyword evidence="4" id="KW-1185">Reference proteome</keyword>
<dbReference type="eggNOG" id="COG0790">
    <property type="taxonomic scope" value="Bacteria"/>
</dbReference>
<evidence type="ECO:0008006" key="5">
    <source>
        <dbReference type="Google" id="ProtNLM"/>
    </source>
</evidence>
<keyword evidence="2" id="KW-0732">Signal</keyword>
<sequence length="342" mass="38870">MNFNSFQRFVARILLVSLCLQSCGGGFDNNPFIPTCEKQPAHITTHTQEIIDQTSIHPLVDQTLTAQGGHAVTFYKYKGELQASVEVVDEKDKVYNGVPVEVKQGIDVASLIHLPKKIQQNRIYIQLAKGNQPAKVMVYKRAGLMGGGNMFTRPLEEQNVKPKEQEEVNLRQEIGHKEMDITDLIVQLSFGTAEPIYEKDATESFSTNEIHHFQNLSEPHQEVQTGTENTELTSRKNQEKGKEKLKDDEGNITEQTQVSNPQQGQAAKIYSKNGRKKRQRQKQRLKVNKSTDKKTEQTPQQHLEIENKEKQGKIETVHSATSENCQDLVQFPIGEKKMRVHR</sequence>
<feature type="chain" id="PRO_5002786290" description="Lipoprotein" evidence="2">
    <location>
        <begin position="23"/>
        <end position="342"/>
    </location>
</feature>
<feature type="compositionally biased region" description="Polar residues" evidence="1">
    <location>
        <begin position="214"/>
        <end position="232"/>
    </location>
</feature>
<evidence type="ECO:0000313" key="3">
    <source>
        <dbReference type="EMBL" id="ACE06611.1"/>
    </source>
</evidence>
<name>B3ETQ9_AMOA5</name>
<feature type="region of interest" description="Disordered" evidence="1">
    <location>
        <begin position="214"/>
        <end position="321"/>
    </location>
</feature>
<proteinExistence type="predicted"/>
<dbReference type="KEGG" id="aas:Aasi_1297"/>
<organism evidence="3 4">
    <name type="scientific">Amoebophilus asiaticus (strain 5a2)</name>
    <dbReference type="NCBI Taxonomy" id="452471"/>
    <lineage>
        <taxon>Bacteria</taxon>
        <taxon>Pseudomonadati</taxon>
        <taxon>Bacteroidota</taxon>
        <taxon>Cytophagia</taxon>
        <taxon>Cytophagales</taxon>
        <taxon>Amoebophilaceae</taxon>
        <taxon>Candidatus Amoebophilus</taxon>
    </lineage>
</organism>
<feature type="compositionally biased region" description="Basic residues" evidence="1">
    <location>
        <begin position="273"/>
        <end position="287"/>
    </location>
</feature>
<dbReference type="Proteomes" id="UP000001227">
    <property type="component" value="Chromosome"/>
</dbReference>
<gene>
    <name evidence="3" type="ordered locus">Aasi_1297</name>
</gene>
<evidence type="ECO:0000313" key="4">
    <source>
        <dbReference type="Proteomes" id="UP000001227"/>
    </source>
</evidence>
<feature type="compositionally biased region" description="Polar residues" evidence="1">
    <location>
        <begin position="252"/>
        <end position="265"/>
    </location>
</feature>
<dbReference type="HOGENOM" id="CLU_810485_0_0_10"/>
<protein>
    <recommendedName>
        <fullName evidence="5">Lipoprotein</fullName>
    </recommendedName>
</protein>
<evidence type="ECO:0000256" key="2">
    <source>
        <dbReference type="SAM" id="SignalP"/>
    </source>
</evidence>
<dbReference type="RefSeq" id="WP_012473361.1">
    <property type="nucleotide sequence ID" value="NC_010830.1"/>
</dbReference>
<accession>B3ETQ9</accession>
<feature type="signal peptide" evidence="2">
    <location>
        <begin position="1"/>
        <end position="22"/>
    </location>
</feature>
<feature type="compositionally biased region" description="Basic and acidic residues" evidence="1">
    <location>
        <begin position="233"/>
        <end position="249"/>
    </location>
</feature>
<evidence type="ECO:0000256" key="1">
    <source>
        <dbReference type="SAM" id="MobiDB-lite"/>
    </source>
</evidence>